<feature type="non-terminal residue" evidence="2">
    <location>
        <position position="1"/>
    </location>
</feature>
<gene>
    <name evidence="2" type="ORF">C1SCF055_LOCUS35432</name>
</gene>
<accession>A0A9P1DHP0</accession>
<proteinExistence type="predicted"/>
<protein>
    <submittedName>
        <fullName evidence="2">Uncharacterized protein</fullName>
    </submittedName>
</protein>
<comment type="caution">
    <text evidence="2">The sequence shown here is derived from an EMBL/GenBank/DDBJ whole genome shotgun (WGS) entry which is preliminary data.</text>
</comment>
<dbReference type="EMBL" id="CAMXCT020004724">
    <property type="protein sequence ID" value="CAL1163507.1"/>
    <property type="molecule type" value="Genomic_DNA"/>
</dbReference>
<feature type="region of interest" description="Disordered" evidence="1">
    <location>
        <begin position="135"/>
        <end position="188"/>
    </location>
</feature>
<evidence type="ECO:0000313" key="4">
    <source>
        <dbReference type="Proteomes" id="UP001152797"/>
    </source>
</evidence>
<name>A0A9P1DHP0_9DINO</name>
<evidence type="ECO:0000313" key="2">
    <source>
        <dbReference type="EMBL" id="CAI4010132.1"/>
    </source>
</evidence>
<evidence type="ECO:0000256" key="1">
    <source>
        <dbReference type="SAM" id="MobiDB-lite"/>
    </source>
</evidence>
<dbReference type="AlphaFoldDB" id="A0A9P1DHP0"/>
<reference evidence="2" key="1">
    <citation type="submission" date="2022-10" db="EMBL/GenBank/DDBJ databases">
        <authorList>
            <person name="Chen Y."/>
            <person name="Dougan E. K."/>
            <person name="Chan C."/>
            <person name="Rhodes N."/>
            <person name="Thang M."/>
        </authorList>
    </citation>
    <scope>NUCLEOTIDE SEQUENCE</scope>
</reference>
<dbReference type="Proteomes" id="UP001152797">
    <property type="component" value="Unassembled WGS sequence"/>
</dbReference>
<organism evidence="2">
    <name type="scientific">Cladocopium goreaui</name>
    <dbReference type="NCBI Taxonomy" id="2562237"/>
    <lineage>
        <taxon>Eukaryota</taxon>
        <taxon>Sar</taxon>
        <taxon>Alveolata</taxon>
        <taxon>Dinophyceae</taxon>
        <taxon>Suessiales</taxon>
        <taxon>Symbiodiniaceae</taxon>
        <taxon>Cladocopium</taxon>
    </lineage>
</organism>
<reference evidence="3 4" key="2">
    <citation type="submission" date="2024-05" db="EMBL/GenBank/DDBJ databases">
        <authorList>
            <person name="Chen Y."/>
            <person name="Shah S."/>
            <person name="Dougan E. K."/>
            <person name="Thang M."/>
            <person name="Chan C."/>
        </authorList>
    </citation>
    <scope>NUCLEOTIDE SEQUENCE [LARGE SCALE GENOMIC DNA]</scope>
</reference>
<feature type="region of interest" description="Disordered" evidence="1">
    <location>
        <begin position="1"/>
        <end position="30"/>
    </location>
</feature>
<sequence length="321" mass="35811">MEQSPEAGVLPVRDGCTGKGRGNQSLGKGHGLNLEGQLVRVCRLKLMMEDGDMEGITHQGVLLATEAAVLGQHDEQQAHEGAAPRPIRADNAIYLPERDEASRPAGMDLQPARRLRGKTKPAMLHRLMRAPIEGEDDPFEHLGRVNAPSWERDSDDSWSLETVPSPDSSLDGSGGGEEEEAPNSQCGGSCLTASQEYENFLQKVQHNLHMLVMDEMVHIDGTADEQAWCMPVLKEMLVQKAEVEEATNPCGIWKLWTDENYEKRGWIYEGPRWLNFIHDFTATVGLSRRYIVGDQATFGLAGWRKHYFFEYDATIGLLRRG</sequence>
<evidence type="ECO:0000313" key="3">
    <source>
        <dbReference type="EMBL" id="CAL4797444.1"/>
    </source>
</evidence>
<dbReference type="EMBL" id="CAMXCT010004724">
    <property type="protein sequence ID" value="CAI4010132.1"/>
    <property type="molecule type" value="Genomic_DNA"/>
</dbReference>
<dbReference type="EMBL" id="CAMXCT030004724">
    <property type="protein sequence ID" value="CAL4797444.1"/>
    <property type="molecule type" value="Genomic_DNA"/>
</dbReference>
<keyword evidence="4" id="KW-1185">Reference proteome</keyword>